<keyword evidence="1" id="KW-0812">Transmembrane</keyword>
<keyword evidence="3" id="KW-1185">Reference proteome</keyword>
<keyword evidence="1" id="KW-1133">Transmembrane helix</keyword>
<keyword evidence="1" id="KW-0472">Membrane</keyword>
<name>A0A1R1YSX8_9FUNG</name>
<accession>A0A1R1YSX8</accession>
<feature type="transmembrane region" description="Helical" evidence="1">
    <location>
        <begin position="67"/>
        <end position="85"/>
    </location>
</feature>
<sequence length="168" mass="19258">MNIVTRATPQAVYVNFVFYAFFLRTTRDYARAYIAMILLGVLERTLSLVFDLYPLRIGKLWYMTFRAPIYLAVTIIRYVLMIAIMGGQINIFMVICCGLTLGQIIVELVRYHILNKKIKKKTKLFAIDSPQPHNYNNHDDLSHTSSSQTSNFKHPAVKGQALVDESCC</sequence>
<feature type="transmembrane region" description="Helical" evidence="1">
    <location>
        <begin position="91"/>
        <end position="113"/>
    </location>
</feature>
<dbReference type="Proteomes" id="UP000187429">
    <property type="component" value="Unassembled WGS sequence"/>
</dbReference>
<proteinExistence type="predicted"/>
<evidence type="ECO:0000313" key="3">
    <source>
        <dbReference type="Proteomes" id="UP000187429"/>
    </source>
</evidence>
<evidence type="ECO:0008006" key="4">
    <source>
        <dbReference type="Google" id="ProtNLM"/>
    </source>
</evidence>
<evidence type="ECO:0000313" key="2">
    <source>
        <dbReference type="EMBL" id="OMJ30002.1"/>
    </source>
</evidence>
<comment type="caution">
    <text evidence="2">The sequence shown here is derived from an EMBL/GenBank/DDBJ whole genome shotgun (WGS) entry which is preliminary data.</text>
</comment>
<reference evidence="3" key="1">
    <citation type="submission" date="2017-01" db="EMBL/GenBank/DDBJ databases">
        <authorList>
            <person name="Wang Y."/>
            <person name="White M."/>
            <person name="Kvist S."/>
            <person name="Moncalvo J.-M."/>
        </authorList>
    </citation>
    <scope>NUCLEOTIDE SEQUENCE [LARGE SCALE GENOMIC DNA]</scope>
    <source>
        <strain evidence="3">ID-206-W2</strain>
    </source>
</reference>
<dbReference type="OrthoDB" id="5559813at2759"/>
<organism evidence="2 3">
    <name type="scientific">Smittium culicis</name>
    <dbReference type="NCBI Taxonomy" id="133412"/>
    <lineage>
        <taxon>Eukaryota</taxon>
        <taxon>Fungi</taxon>
        <taxon>Fungi incertae sedis</taxon>
        <taxon>Zoopagomycota</taxon>
        <taxon>Kickxellomycotina</taxon>
        <taxon>Harpellomycetes</taxon>
        <taxon>Harpellales</taxon>
        <taxon>Legeriomycetaceae</taxon>
        <taxon>Smittium</taxon>
    </lineage>
</organism>
<dbReference type="EMBL" id="LSSM01000111">
    <property type="protein sequence ID" value="OMJ30002.1"/>
    <property type="molecule type" value="Genomic_DNA"/>
</dbReference>
<evidence type="ECO:0000256" key="1">
    <source>
        <dbReference type="SAM" id="Phobius"/>
    </source>
</evidence>
<dbReference type="AlphaFoldDB" id="A0A1R1YSX8"/>
<protein>
    <recommendedName>
        <fullName evidence="4">Copper transporter</fullName>
    </recommendedName>
</protein>
<gene>
    <name evidence="2" type="ORF">AYI69_g471</name>
</gene>